<feature type="domain" description="C3H1-type" evidence="10">
    <location>
        <begin position="281"/>
        <end position="315"/>
    </location>
</feature>
<dbReference type="GO" id="GO:0008143">
    <property type="term" value="F:poly(A) binding"/>
    <property type="evidence" value="ECO:0007669"/>
    <property type="project" value="InterPro"/>
</dbReference>
<dbReference type="EMBL" id="KQ965814">
    <property type="protein sequence ID" value="KXS10811.1"/>
    <property type="molecule type" value="Genomic_DNA"/>
</dbReference>
<comment type="similarity">
    <text evidence="2">Belongs to the ZC3H14 family.</text>
</comment>
<dbReference type="InterPro" id="IPR040366">
    <property type="entry name" value="Nab2/ZC3H14"/>
</dbReference>
<evidence type="ECO:0000256" key="2">
    <source>
        <dbReference type="ARBA" id="ARBA00008423"/>
    </source>
</evidence>
<evidence type="ECO:0000256" key="4">
    <source>
        <dbReference type="ARBA" id="ARBA00022737"/>
    </source>
</evidence>
<dbReference type="PANTHER" id="PTHR14738:SF29">
    <property type="entry name" value="ZINC FINGER CCCH DOMAIN-CONTAINING PROTEIN 14"/>
    <property type="match status" value="1"/>
</dbReference>
<dbReference type="Pfam" id="PF14608">
    <property type="entry name" value="zf-CCCH_2"/>
    <property type="match status" value="5"/>
</dbReference>
<keyword evidence="5 8" id="KW-0863">Zinc-finger</keyword>
<dbReference type="AlphaFoldDB" id="A0A139A241"/>
<reference evidence="11 12" key="1">
    <citation type="journal article" date="2015" name="Genome Biol. Evol.">
        <title>Phylogenomic analyses indicate that early fungi evolved digesting cell walls of algal ancestors of land plants.</title>
        <authorList>
            <person name="Chang Y."/>
            <person name="Wang S."/>
            <person name="Sekimoto S."/>
            <person name="Aerts A.L."/>
            <person name="Choi C."/>
            <person name="Clum A."/>
            <person name="LaButti K.M."/>
            <person name="Lindquist E.A."/>
            <person name="Yee Ngan C."/>
            <person name="Ohm R.A."/>
            <person name="Salamov A.A."/>
            <person name="Grigoriev I.V."/>
            <person name="Spatafora J.W."/>
            <person name="Berbee M.L."/>
        </authorList>
    </citation>
    <scope>NUCLEOTIDE SEQUENCE [LARGE SCALE GENOMIC DNA]</scope>
    <source>
        <strain evidence="11 12">JEL478</strain>
    </source>
</reference>
<keyword evidence="7" id="KW-0539">Nucleus</keyword>
<dbReference type="GO" id="GO:0008270">
    <property type="term" value="F:zinc ion binding"/>
    <property type="evidence" value="ECO:0007669"/>
    <property type="project" value="UniProtKB-KW"/>
</dbReference>
<accession>A0A139A241</accession>
<evidence type="ECO:0000256" key="8">
    <source>
        <dbReference type="PROSITE-ProRule" id="PRU00723"/>
    </source>
</evidence>
<dbReference type="SMART" id="SM00356">
    <property type="entry name" value="ZnF_C3H1"/>
    <property type="match status" value="5"/>
</dbReference>
<evidence type="ECO:0000256" key="9">
    <source>
        <dbReference type="SAM" id="MobiDB-lite"/>
    </source>
</evidence>
<evidence type="ECO:0000256" key="1">
    <source>
        <dbReference type="ARBA" id="ARBA00004123"/>
    </source>
</evidence>
<dbReference type="InterPro" id="IPR043094">
    <property type="entry name" value="Nab2/ZC3H14_N_sf"/>
</dbReference>
<dbReference type="InterPro" id="IPR000571">
    <property type="entry name" value="Znf_CCCH"/>
</dbReference>
<feature type="compositionally biased region" description="Pro residues" evidence="9">
    <location>
        <begin position="228"/>
        <end position="238"/>
    </location>
</feature>
<feature type="compositionally biased region" description="Low complexity" evidence="9">
    <location>
        <begin position="193"/>
        <end position="206"/>
    </location>
</feature>
<sequence length="561" mass="58859">MSSVVINEVGQTKLQEAVQLKLQELGIENDVLAQFVAVMVCNGKSRQQVEEELGTIVGDEMDVSGFCGWLFANVSTILAGIEGFVKTEDVETGQQTVSFTGFDQTAPIPVEMSDSRSGPRRLRQNRLLDIAIESAARDTGAGASAFGAIGSGPVGYHPSSRPGARLSPPGGNGQGVISWEDDGSEMVTDAEFPIPGSGPIRGRPQPARAGQPYPQPLAAGAAKQPIKTPGPPPPPNPLPRQDLGQLVSEPATTFTVTLNGQVIEERVESKPVRCGYWPQCKKGAECRFWHPVELCPQWPNCPYNDAQCLYIHPSRTSIQRQNQPGAPPTAPAVAKRVAAAAATFQTPRVFPNKTLNNTTPAAPVPGGAPSPATSGATAGGVIPSLTMQDCHYAANCTRADCKFYHPSPSAIVLPRAGLGRIAPTDPRRAARCKFYPLCENPDCGFYHPSPAAAAARVNGAAAATSSADDAMMADAEGDAGLGASGSSAGALAGARSPQNGKIPVPCKFLPFCTKPNCPFEHRAELVAALEAGKRADRKFAANEVEEKVPVPKSEGEDTVMA</sequence>
<dbReference type="PANTHER" id="PTHR14738">
    <property type="entry name" value="ZINC FINGER CCCH DOMAIN-CONTAINING PROTEIN 14"/>
    <property type="match status" value="1"/>
</dbReference>
<name>A0A139A241_GONPJ</name>
<comment type="subcellular location">
    <subcellularLocation>
        <location evidence="1">Nucleus</location>
    </subcellularLocation>
</comment>
<evidence type="ECO:0000313" key="11">
    <source>
        <dbReference type="EMBL" id="KXS10811.1"/>
    </source>
</evidence>
<dbReference type="GO" id="GO:0005634">
    <property type="term" value="C:nucleus"/>
    <property type="evidence" value="ECO:0007669"/>
    <property type="project" value="UniProtKB-SubCell"/>
</dbReference>
<keyword evidence="12" id="KW-1185">Reference proteome</keyword>
<feature type="zinc finger region" description="C3H1-type" evidence="8">
    <location>
        <begin position="281"/>
        <end position="315"/>
    </location>
</feature>
<dbReference type="Proteomes" id="UP000070544">
    <property type="component" value="Unassembled WGS sequence"/>
</dbReference>
<feature type="region of interest" description="Disordered" evidence="9">
    <location>
        <begin position="156"/>
        <end position="243"/>
    </location>
</feature>
<dbReference type="Gene3D" id="4.10.1000.40">
    <property type="match status" value="2"/>
</dbReference>
<keyword evidence="4" id="KW-0677">Repeat</keyword>
<keyword evidence="6 8" id="KW-0862">Zinc</keyword>
<dbReference type="GO" id="GO:0043488">
    <property type="term" value="P:regulation of mRNA stability"/>
    <property type="evidence" value="ECO:0007669"/>
    <property type="project" value="InterPro"/>
</dbReference>
<protein>
    <recommendedName>
        <fullName evidence="10">C3H1-type domain-containing protein</fullName>
    </recommendedName>
</protein>
<dbReference type="OrthoDB" id="438553at2759"/>
<gene>
    <name evidence="11" type="ORF">M427DRAFT_462037</name>
</gene>
<evidence type="ECO:0000313" key="12">
    <source>
        <dbReference type="Proteomes" id="UP000070544"/>
    </source>
</evidence>
<evidence type="ECO:0000256" key="5">
    <source>
        <dbReference type="ARBA" id="ARBA00022771"/>
    </source>
</evidence>
<evidence type="ECO:0000256" key="3">
    <source>
        <dbReference type="ARBA" id="ARBA00022723"/>
    </source>
</evidence>
<evidence type="ECO:0000256" key="7">
    <source>
        <dbReference type="ARBA" id="ARBA00023242"/>
    </source>
</evidence>
<dbReference type="PROSITE" id="PS50103">
    <property type="entry name" value="ZF_C3H1"/>
    <property type="match status" value="1"/>
</dbReference>
<dbReference type="STRING" id="1344416.A0A139A241"/>
<dbReference type="GO" id="GO:0005737">
    <property type="term" value="C:cytoplasm"/>
    <property type="evidence" value="ECO:0007669"/>
    <property type="project" value="TreeGrafter"/>
</dbReference>
<evidence type="ECO:0000256" key="6">
    <source>
        <dbReference type="ARBA" id="ARBA00022833"/>
    </source>
</evidence>
<evidence type="ECO:0000259" key="10">
    <source>
        <dbReference type="PROSITE" id="PS50103"/>
    </source>
</evidence>
<organism evidence="11 12">
    <name type="scientific">Gonapodya prolifera (strain JEL478)</name>
    <name type="common">Monoblepharis prolifera</name>
    <dbReference type="NCBI Taxonomy" id="1344416"/>
    <lineage>
        <taxon>Eukaryota</taxon>
        <taxon>Fungi</taxon>
        <taxon>Fungi incertae sedis</taxon>
        <taxon>Chytridiomycota</taxon>
        <taxon>Chytridiomycota incertae sedis</taxon>
        <taxon>Monoblepharidomycetes</taxon>
        <taxon>Monoblepharidales</taxon>
        <taxon>Gonapodyaceae</taxon>
        <taxon>Gonapodya</taxon>
    </lineage>
</organism>
<dbReference type="Gene3D" id="1.10.340.40">
    <property type="entry name" value="Nuclear abundant poly(A) RNA-bind protein 2, N-terminal domain"/>
    <property type="match status" value="1"/>
</dbReference>
<feature type="region of interest" description="Disordered" evidence="9">
    <location>
        <begin position="350"/>
        <end position="375"/>
    </location>
</feature>
<keyword evidence="3 8" id="KW-0479">Metal-binding</keyword>
<proteinExistence type="inferred from homology"/>